<dbReference type="EMBL" id="CP003837">
    <property type="protein sequence ID" value="AGH47124.1"/>
    <property type="molecule type" value="Genomic_DNA"/>
</dbReference>
<evidence type="ECO:0000313" key="1">
    <source>
        <dbReference type="EMBL" id="AGH47124.1"/>
    </source>
</evidence>
<protein>
    <recommendedName>
        <fullName evidence="3">Transposase</fullName>
    </recommendedName>
</protein>
<dbReference type="GO" id="GO:0004803">
    <property type="term" value="F:transposase activity"/>
    <property type="evidence" value="ECO:0007669"/>
    <property type="project" value="InterPro"/>
</dbReference>
<dbReference type="GO" id="GO:0006313">
    <property type="term" value="P:DNA transposition"/>
    <property type="evidence" value="ECO:0007669"/>
    <property type="project" value="InterPro"/>
</dbReference>
<dbReference type="Proteomes" id="UP000011864">
    <property type="component" value="Chromosome"/>
</dbReference>
<gene>
    <name evidence="1" type="ORF">C427_5025</name>
</gene>
<dbReference type="eggNOG" id="COG1943">
    <property type="taxonomic scope" value="Bacteria"/>
</dbReference>
<dbReference type="PANTHER" id="PTHR34322">
    <property type="entry name" value="TRANSPOSASE, Y1_TNP DOMAIN-CONTAINING"/>
    <property type="match status" value="1"/>
</dbReference>
<dbReference type="KEGG" id="gps:C427_5025"/>
<dbReference type="SUPFAM" id="SSF143422">
    <property type="entry name" value="Transposase IS200-like"/>
    <property type="match status" value="1"/>
</dbReference>
<keyword evidence="2" id="KW-1185">Reference proteome</keyword>
<reference evidence="1 2" key="1">
    <citation type="journal article" date="2013" name="Genome Announc.">
        <title>Complete Genome Sequence of Glaciecola psychrophila Strain 170T.</title>
        <authorList>
            <person name="Yin J."/>
            <person name="Chen J."/>
            <person name="Liu G."/>
            <person name="Yu Y."/>
            <person name="Song L."/>
            <person name="Wang X."/>
            <person name="Qu X."/>
        </authorList>
    </citation>
    <scope>NUCLEOTIDE SEQUENCE [LARGE SCALE GENOMIC DNA]</scope>
    <source>
        <strain evidence="1 2">170</strain>
    </source>
</reference>
<sequence length="96" mass="11005">MSKGELITLHDTIAEYRRRLHDISWLMRNLNEHIAREANKEDNCTGMFWGGRFKSQALLDELAILACMTYVDLNPIRTKVATTPETSDHTSIPKCV</sequence>
<evidence type="ECO:0008006" key="3">
    <source>
        <dbReference type="Google" id="ProtNLM"/>
    </source>
</evidence>
<dbReference type="PATRIC" id="fig|1129794.4.peg.5013"/>
<dbReference type="STRING" id="1129794.C427_5025"/>
<dbReference type="PANTHER" id="PTHR34322:SF2">
    <property type="entry name" value="TRANSPOSASE IS200-LIKE DOMAIN-CONTAINING PROTEIN"/>
    <property type="match status" value="1"/>
</dbReference>
<name>M4RY33_9ALTE</name>
<dbReference type="GO" id="GO:0003677">
    <property type="term" value="F:DNA binding"/>
    <property type="evidence" value="ECO:0007669"/>
    <property type="project" value="InterPro"/>
</dbReference>
<organism evidence="1 2">
    <name type="scientific">Paraglaciecola psychrophila 170</name>
    <dbReference type="NCBI Taxonomy" id="1129794"/>
    <lineage>
        <taxon>Bacteria</taxon>
        <taxon>Pseudomonadati</taxon>
        <taxon>Pseudomonadota</taxon>
        <taxon>Gammaproteobacteria</taxon>
        <taxon>Alteromonadales</taxon>
        <taxon>Alteromonadaceae</taxon>
        <taxon>Paraglaciecola</taxon>
    </lineage>
</organism>
<dbReference type="Gene3D" id="3.30.70.1290">
    <property type="entry name" value="Transposase IS200-like"/>
    <property type="match status" value="1"/>
</dbReference>
<evidence type="ECO:0000313" key="2">
    <source>
        <dbReference type="Proteomes" id="UP000011864"/>
    </source>
</evidence>
<proteinExistence type="predicted"/>
<dbReference type="InterPro" id="IPR036515">
    <property type="entry name" value="Transposase_17_sf"/>
</dbReference>
<dbReference type="AlphaFoldDB" id="M4RY33"/>
<dbReference type="HOGENOM" id="CLU_2357184_0_0_6"/>
<accession>M4RY33</accession>